<dbReference type="GO" id="GO:0016020">
    <property type="term" value="C:membrane"/>
    <property type="evidence" value="ECO:0007669"/>
    <property type="project" value="UniProtKB-SubCell"/>
</dbReference>
<dbReference type="Proteomes" id="UP000623129">
    <property type="component" value="Unassembled WGS sequence"/>
</dbReference>
<dbReference type="GO" id="GO:0004672">
    <property type="term" value="F:protein kinase activity"/>
    <property type="evidence" value="ECO:0007669"/>
    <property type="project" value="InterPro"/>
</dbReference>
<evidence type="ECO:0000313" key="10">
    <source>
        <dbReference type="EMBL" id="KAF3335013.1"/>
    </source>
</evidence>
<dbReference type="PANTHER" id="PTHR45631:SF202">
    <property type="entry name" value="SENESCENCE-INDUCED RECEPTOR-LIKE SERINE_THREONINE-PROTEIN KINASE"/>
    <property type="match status" value="1"/>
</dbReference>
<dbReference type="InterPro" id="IPR008271">
    <property type="entry name" value="Ser/Thr_kinase_AS"/>
</dbReference>
<evidence type="ECO:0000256" key="1">
    <source>
        <dbReference type="ARBA" id="ARBA00004167"/>
    </source>
</evidence>
<evidence type="ECO:0000256" key="2">
    <source>
        <dbReference type="ARBA" id="ARBA00022614"/>
    </source>
</evidence>
<keyword evidence="4" id="KW-0732">Signal</keyword>
<evidence type="ECO:0000256" key="3">
    <source>
        <dbReference type="ARBA" id="ARBA00022692"/>
    </source>
</evidence>
<dbReference type="SUPFAM" id="SSF52058">
    <property type="entry name" value="L domain-like"/>
    <property type="match status" value="1"/>
</dbReference>
<evidence type="ECO:0000256" key="6">
    <source>
        <dbReference type="ARBA" id="ARBA00022989"/>
    </source>
</evidence>
<evidence type="ECO:0000259" key="9">
    <source>
        <dbReference type="PROSITE" id="PS50011"/>
    </source>
</evidence>
<dbReference type="InterPro" id="IPR000719">
    <property type="entry name" value="Prot_kinase_dom"/>
</dbReference>
<name>A0A833R8J2_9POAL</name>
<dbReference type="AlphaFoldDB" id="A0A833R8J2"/>
<dbReference type="Gene3D" id="3.80.10.10">
    <property type="entry name" value="Ribonuclease Inhibitor"/>
    <property type="match status" value="1"/>
</dbReference>
<feature type="domain" description="Protein kinase" evidence="9">
    <location>
        <begin position="1"/>
        <end position="239"/>
    </location>
</feature>
<feature type="transmembrane region" description="Helical" evidence="8">
    <location>
        <begin position="145"/>
        <end position="168"/>
    </location>
</feature>
<evidence type="ECO:0000256" key="4">
    <source>
        <dbReference type="ARBA" id="ARBA00022729"/>
    </source>
</evidence>
<accession>A0A833R8J2</accession>
<dbReference type="PROSITE" id="PS51450">
    <property type="entry name" value="LRR"/>
    <property type="match status" value="1"/>
</dbReference>
<dbReference type="SMART" id="SM00369">
    <property type="entry name" value="LRR_TYP"/>
    <property type="match status" value="2"/>
</dbReference>
<keyword evidence="10" id="KW-0418">Kinase</keyword>
<dbReference type="InterPro" id="IPR003591">
    <property type="entry name" value="Leu-rich_rpt_typical-subtyp"/>
</dbReference>
<keyword evidence="7 8" id="KW-0472">Membrane</keyword>
<reference evidence="10" key="1">
    <citation type="submission" date="2020-01" db="EMBL/GenBank/DDBJ databases">
        <title>Genome sequence of Kobresia littledalei, the first chromosome-level genome in the family Cyperaceae.</title>
        <authorList>
            <person name="Qu G."/>
        </authorList>
    </citation>
    <scope>NUCLEOTIDE SEQUENCE</scope>
    <source>
        <strain evidence="10">C.B.Clarke</strain>
        <tissue evidence="10">Leaf</tissue>
    </source>
</reference>
<keyword evidence="10" id="KW-0675">Receptor</keyword>
<dbReference type="PRINTS" id="PR00019">
    <property type="entry name" value="LEURICHRPT"/>
</dbReference>
<dbReference type="SUPFAM" id="SSF56112">
    <property type="entry name" value="Protein kinase-like (PK-like)"/>
    <property type="match status" value="1"/>
</dbReference>
<dbReference type="InterPro" id="IPR032675">
    <property type="entry name" value="LRR_dom_sf"/>
</dbReference>
<comment type="subcellular location">
    <subcellularLocation>
        <location evidence="1">Membrane</location>
        <topology evidence="1">Single-pass membrane protein</topology>
    </subcellularLocation>
</comment>
<keyword evidence="10" id="KW-0808">Transferase</keyword>
<keyword evidence="6 8" id="KW-1133">Transmembrane helix</keyword>
<dbReference type="EMBL" id="SWLB01000009">
    <property type="protein sequence ID" value="KAF3335013.1"/>
    <property type="molecule type" value="Genomic_DNA"/>
</dbReference>
<keyword evidence="5" id="KW-0677">Repeat</keyword>
<evidence type="ECO:0000256" key="5">
    <source>
        <dbReference type="ARBA" id="ARBA00022737"/>
    </source>
</evidence>
<evidence type="ECO:0000313" key="11">
    <source>
        <dbReference type="Proteomes" id="UP000623129"/>
    </source>
</evidence>
<dbReference type="Pfam" id="PF13855">
    <property type="entry name" value="LRR_8"/>
    <property type="match status" value="1"/>
</dbReference>
<evidence type="ECO:0000256" key="7">
    <source>
        <dbReference type="ARBA" id="ARBA00023136"/>
    </source>
</evidence>
<dbReference type="InterPro" id="IPR011009">
    <property type="entry name" value="Kinase-like_dom_sf"/>
</dbReference>
<keyword evidence="2" id="KW-0433">Leucine-rich repeat</keyword>
<dbReference type="Gene3D" id="1.10.510.10">
    <property type="entry name" value="Transferase(Phosphotransferase) domain 1"/>
    <property type="match status" value="1"/>
</dbReference>
<organism evidence="10 11">
    <name type="scientific">Carex littledalei</name>
    <dbReference type="NCBI Taxonomy" id="544730"/>
    <lineage>
        <taxon>Eukaryota</taxon>
        <taxon>Viridiplantae</taxon>
        <taxon>Streptophyta</taxon>
        <taxon>Embryophyta</taxon>
        <taxon>Tracheophyta</taxon>
        <taxon>Spermatophyta</taxon>
        <taxon>Magnoliopsida</taxon>
        <taxon>Liliopsida</taxon>
        <taxon>Poales</taxon>
        <taxon>Cyperaceae</taxon>
        <taxon>Cyperoideae</taxon>
        <taxon>Cariceae</taxon>
        <taxon>Carex</taxon>
        <taxon>Carex subgen. Euthyceras</taxon>
    </lineage>
</organism>
<dbReference type="PROSITE" id="PS00108">
    <property type="entry name" value="PROTEIN_KINASE_ST"/>
    <property type="match status" value="1"/>
</dbReference>
<proteinExistence type="predicted"/>
<comment type="caution">
    <text evidence="10">The sequence shown here is derived from an EMBL/GenBank/DDBJ whole genome shotgun (WGS) entry which is preliminary data.</text>
</comment>
<dbReference type="Pfam" id="PF00069">
    <property type="entry name" value="Pkinase"/>
    <property type="match status" value="1"/>
</dbReference>
<dbReference type="GO" id="GO:0005524">
    <property type="term" value="F:ATP binding"/>
    <property type="evidence" value="ECO:0007669"/>
    <property type="project" value="InterPro"/>
</dbReference>
<dbReference type="OrthoDB" id="1040804at2759"/>
<sequence length="239" mass="26187">MHAWPRTIYRYDFSRYTCLRAFESEGSWLTVRMKNYNVTEMALWSLASSGLTGAITNAFANLKELQTLDLSDNNLTGKIPDGLSQLPSLTLLDLSGNQLNGSIPSSLLKKSQDGSLTLRVGDNAKLCSDGTSCNQSKKKSNSSKIAIAIIVPIVVVTIFVAVCTFIIYRLKRLPGLEYLHKGCNPPLIHRDVKPDNILLNAKLEAKIADFGLSRAFGNTNNTHISTTHVVGTLGYVDPE</sequence>
<dbReference type="FunFam" id="3.80.10.10:FF:000129">
    <property type="entry name" value="Leucine-rich repeat receptor-like kinase"/>
    <property type="match status" value="1"/>
</dbReference>
<gene>
    <name evidence="10" type="ORF">FCM35_KLT21617</name>
</gene>
<keyword evidence="11" id="KW-1185">Reference proteome</keyword>
<dbReference type="InterPro" id="IPR001611">
    <property type="entry name" value="Leu-rich_rpt"/>
</dbReference>
<dbReference type="PANTHER" id="PTHR45631">
    <property type="entry name" value="OS07G0107800 PROTEIN-RELATED"/>
    <property type="match status" value="1"/>
</dbReference>
<dbReference type="PROSITE" id="PS50011">
    <property type="entry name" value="PROTEIN_KINASE_DOM"/>
    <property type="match status" value="1"/>
</dbReference>
<keyword evidence="3 8" id="KW-0812">Transmembrane</keyword>
<protein>
    <submittedName>
        <fullName evidence="10">LRR receptor-like serine/threonine-protein kinase</fullName>
    </submittedName>
</protein>
<evidence type="ECO:0000256" key="8">
    <source>
        <dbReference type="SAM" id="Phobius"/>
    </source>
</evidence>